<dbReference type="AlphaFoldDB" id="A0A4R3M9Y6"/>
<dbReference type="GO" id="GO:0004222">
    <property type="term" value="F:metalloendopeptidase activity"/>
    <property type="evidence" value="ECO:0007669"/>
    <property type="project" value="InterPro"/>
</dbReference>
<sequence>MTVRTTSIGNGIRVVTDTMSHVETAALGVWVGTGARHERPEEHGLSHLLEHMAFKGTGRRSARQIAEEIESVGGDLNAATSHETTAYYARVLKEDVPLGLDILADILRDSRFDPAELQREQHVIVQEIGAALDDPEDLVHDLLQEAAFEGQPIGRPILGTVETVRAQTAESLRDYLATHYRAPGIVVGAAGAVDHDRIVADVERLFGDMPADPMPATARARFTGGERRAERDLSEANLLFAFPAPSFADETFYAARIAASVLGGGMSSRLFQRVREERGLCYSIYAFNWAFSDVGLFGISAATGEADIEELIEVTTSEIVRAIDEIDEDEVSRARAQAKAGLLMSLESCAVRAEQIARQMLFLGRVVPMAELVSRIDAVDAAAVRAMLASIIWTDMPALAAVGPVARLESAADIRARLRMAARPAA</sequence>
<reference evidence="7 8" key="1">
    <citation type="submission" date="2019-03" db="EMBL/GenBank/DDBJ databases">
        <title>Genomic Encyclopedia of Type Strains, Phase IV (KMG-IV): sequencing the most valuable type-strain genomes for metagenomic binning, comparative biology and taxonomic classification.</title>
        <authorList>
            <person name="Goeker M."/>
        </authorList>
    </citation>
    <scope>NUCLEOTIDE SEQUENCE [LARGE SCALE GENOMIC DNA]</scope>
    <source>
        <strain evidence="7 8">DSM 19345</strain>
    </source>
</reference>
<keyword evidence="8" id="KW-1185">Reference proteome</keyword>
<keyword evidence="3" id="KW-0482">Metalloprotease</keyword>
<dbReference type="InterPro" id="IPR007863">
    <property type="entry name" value="Peptidase_M16_C"/>
</dbReference>
<comment type="similarity">
    <text evidence="2 4">Belongs to the peptidase M16 family.</text>
</comment>
<proteinExistence type="inferred from homology"/>
<evidence type="ECO:0000259" key="6">
    <source>
        <dbReference type="Pfam" id="PF05193"/>
    </source>
</evidence>
<dbReference type="PANTHER" id="PTHR11851:SF49">
    <property type="entry name" value="MITOCHONDRIAL-PROCESSING PEPTIDASE SUBUNIT ALPHA"/>
    <property type="match status" value="1"/>
</dbReference>
<organism evidence="7 8">
    <name type="scientific">Tepidamorphus gemmatus</name>
    <dbReference type="NCBI Taxonomy" id="747076"/>
    <lineage>
        <taxon>Bacteria</taxon>
        <taxon>Pseudomonadati</taxon>
        <taxon>Pseudomonadota</taxon>
        <taxon>Alphaproteobacteria</taxon>
        <taxon>Hyphomicrobiales</taxon>
        <taxon>Tepidamorphaceae</taxon>
        <taxon>Tepidamorphus</taxon>
    </lineage>
</organism>
<accession>A0A4R3M9Y6</accession>
<evidence type="ECO:0000256" key="2">
    <source>
        <dbReference type="ARBA" id="ARBA00007261"/>
    </source>
</evidence>
<dbReference type="InterPro" id="IPR011765">
    <property type="entry name" value="Pept_M16_N"/>
</dbReference>
<dbReference type="InterPro" id="IPR001431">
    <property type="entry name" value="Pept_M16_Zn_BS"/>
</dbReference>
<dbReference type="Pfam" id="PF00675">
    <property type="entry name" value="Peptidase_M16"/>
    <property type="match status" value="1"/>
</dbReference>
<name>A0A4R3M9Y6_9HYPH</name>
<evidence type="ECO:0000256" key="4">
    <source>
        <dbReference type="RuleBase" id="RU004447"/>
    </source>
</evidence>
<dbReference type="GO" id="GO:0006508">
    <property type="term" value="P:proteolysis"/>
    <property type="evidence" value="ECO:0007669"/>
    <property type="project" value="InterPro"/>
</dbReference>
<comment type="caution">
    <text evidence="7">The sequence shown here is derived from an EMBL/GenBank/DDBJ whole genome shotgun (WGS) entry which is preliminary data.</text>
</comment>
<comment type="cofactor">
    <cofactor evidence="1">
        <name>Zn(2+)</name>
        <dbReference type="ChEBI" id="CHEBI:29105"/>
    </cofactor>
</comment>
<feature type="domain" description="Peptidase M16 C-terminal" evidence="6">
    <location>
        <begin position="168"/>
        <end position="337"/>
    </location>
</feature>
<evidence type="ECO:0000313" key="8">
    <source>
        <dbReference type="Proteomes" id="UP000295678"/>
    </source>
</evidence>
<keyword evidence="3" id="KW-0645">Protease</keyword>
<dbReference type="Pfam" id="PF05193">
    <property type="entry name" value="Peptidase_M16_C"/>
    <property type="match status" value="1"/>
</dbReference>
<evidence type="ECO:0000256" key="1">
    <source>
        <dbReference type="ARBA" id="ARBA00001947"/>
    </source>
</evidence>
<dbReference type="Proteomes" id="UP000295678">
    <property type="component" value="Unassembled WGS sequence"/>
</dbReference>
<gene>
    <name evidence="7" type="ORF">EDC22_106137</name>
</gene>
<evidence type="ECO:0000259" key="5">
    <source>
        <dbReference type="Pfam" id="PF00675"/>
    </source>
</evidence>
<dbReference type="OrthoDB" id="9811314at2"/>
<dbReference type="PROSITE" id="PS00143">
    <property type="entry name" value="INSULINASE"/>
    <property type="match status" value="1"/>
</dbReference>
<dbReference type="InterPro" id="IPR011249">
    <property type="entry name" value="Metalloenz_LuxS/M16"/>
</dbReference>
<dbReference type="GO" id="GO:0046872">
    <property type="term" value="F:metal ion binding"/>
    <property type="evidence" value="ECO:0007669"/>
    <property type="project" value="InterPro"/>
</dbReference>
<keyword evidence="3" id="KW-0378">Hydrolase</keyword>
<dbReference type="SUPFAM" id="SSF63411">
    <property type="entry name" value="LuxS/MPP-like metallohydrolase"/>
    <property type="match status" value="2"/>
</dbReference>
<feature type="domain" description="Peptidase M16 N-terminal" evidence="5">
    <location>
        <begin position="13"/>
        <end position="160"/>
    </location>
</feature>
<protein>
    <submittedName>
        <fullName evidence="7">Putative Zn-dependent peptidase</fullName>
    </submittedName>
</protein>
<dbReference type="FunFam" id="3.30.830.10:FF:000008">
    <property type="entry name" value="Mitochondrial-processing peptidase subunit beta"/>
    <property type="match status" value="1"/>
</dbReference>
<dbReference type="InterPro" id="IPR050361">
    <property type="entry name" value="MPP/UQCRC_Complex"/>
</dbReference>
<dbReference type="PANTHER" id="PTHR11851">
    <property type="entry name" value="METALLOPROTEASE"/>
    <property type="match status" value="1"/>
</dbReference>
<dbReference type="Gene3D" id="3.30.830.10">
    <property type="entry name" value="Metalloenzyme, LuxS/M16 peptidase-like"/>
    <property type="match status" value="2"/>
</dbReference>
<evidence type="ECO:0000256" key="3">
    <source>
        <dbReference type="ARBA" id="ARBA00023049"/>
    </source>
</evidence>
<dbReference type="RefSeq" id="WP_132806771.1">
    <property type="nucleotide sequence ID" value="NZ_SMAK01000006.1"/>
</dbReference>
<evidence type="ECO:0000313" key="7">
    <source>
        <dbReference type="EMBL" id="TCT09942.1"/>
    </source>
</evidence>
<dbReference type="EMBL" id="SMAK01000006">
    <property type="protein sequence ID" value="TCT09942.1"/>
    <property type="molecule type" value="Genomic_DNA"/>
</dbReference>